<dbReference type="SUPFAM" id="SSF52058">
    <property type="entry name" value="L domain-like"/>
    <property type="match status" value="1"/>
</dbReference>
<keyword evidence="1" id="KW-0732">Signal</keyword>
<feature type="signal peptide" evidence="1">
    <location>
        <begin position="1"/>
        <end position="21"/>
    </location>
</feature>
<dbReference type="AlphaFoldDB" id="A0A9J6BDH9"/>
<protein>
    <submittedName>
        <fullName evidence="2">Uncharacterized protein</fullName>
    </submittedName>
</protein>
<reference evidence="2" key="1">
    <citation type="submission" date="2021-03" db="EMBL/GenBank/DDBJ databases">
        <title>Chromosome level genome of the anhydrobiotic midge Polypedilum vanderplanki.</title>
        <authorList>
            <person name="Yoshida Y."/>
            <person name="Kikawada T."/>
            <person name="Gusev O."/>
        </authorList>
    </citation>
    <scope>NUCLEOTIDE SEQUENCE</scope>
    <source>
        <strain evidence="2">NIAS01</strain>
        <tissue evidence="2">Whole body or cell culture</tissue>
    </source>
</reference>
<name>A0A9J6BDH9_POLVA</name>
<accession>A0A9J6BDH9</accession>
<sequence>MKTFKLSIILIFLFLKTFSKAQSTVILLCDYKDSGGTYNEVVLTFYSCIVPTTFIISQPKVKISSINDESNKNLVKAIQANDGTIKYFSNSFGDFFPNVIYISVINSKLLEIRRENLEKFEQLKVIYLCNNQLEFLERDLFVKNKLLSFVYLNDNNFKFVDSATFNGLFYLEYLSMENAGCIHQQARNRHAVINLTKKAANQCNDEIVIDDIVKRDQKEFLESCNEEIFIKVCHLDSNRKISFFNQLFEEKCQKLIKT</sequence>
<evidence type="ECO:0000313" key="3">
    <source>
        <dbReference type="Proteomes" id="UP001107558"/>
    </source>
</evidence>
<organism evidence="2 3">
    <name type="scientific">Polypedilum vanderplanki</name>
    <name type="common">Sleeping chironomid midge</name>
    <dbReference type="NCBI Taxonomy" id="319348"/>
    <lineage>
        <taxon>Eukaryota</taxon>
        <taxon>Metazoa</taxon>
        <taxon>Ecdysozoa</taxon>
        <taxon>Arthropoda</taxon>
        <taxon>Hexapoda</taxon>
        <taxon>Insecta</taxon>
        <taxon>Pterygota</taxon>
        <taxon>Neoptera</taxon>
        <taxon>Endopterygota</taxon>
        <taxon>Diptera</taxon>
        <taxon>Nematocera</taxon>
        <taxon>Chironomoidea</taxon>
        <taxon>Chironomidae</taxon>
        <taxon>Chironominae</taxon>
        <taxon>Polypedilum</taxon>
        <taxon>Polypedilum</taxon>
    </lineage>
</organism>
<dbReference type="Gene3D" id="3.80.10.10">
    <property type="entry name" value="Ribonuclease Inhibitor"/>
    <property type="match status" value="1"/>
</dbReference>
<dbReference type="EMBL" id="JADBJN010000004">
    <property type="protein sequence ID" value="KAG5667640.1"/>
    <property type="molecule type" value="Genomic_DNA"/>
</dbReference>
<dbReference type="Proteomes" id="UP001107558">
    <property type="component" value="Chromosome 4"/>
</dbReference>
<evidence type="ECO:0000313" key="2">
    <source>
        <dbReference type="EMBL" id="KAG5667640.1"/>
    </source>
</evidence>
<comment type="caution">
    <text evidence="2">The sequence shown here is derived from an EMBL/GenBank/DDBJ whole genome shotgun (WGS) entry which is preliminary data.</text>
</comment>
<proteinExistence type="predicted"/>
<keyword evidence="3" id="KW-1185">Reference proteome</keyword>
<dbReference type="InterPro" id="IPR032675">
    <property type="entry name" value="LRR_dom_sf"/>
</dbReference>
<feature type="chain" id="PRO_5039954050" evidence="1">
    <location>
        <begin position="22"/>
        <end position="258"/>
    </location>
</feature>
<evidence type="ECO:0000256" key="1">
    <source>
        <dbReference type="SAM" id="SignalP"/>
    </source>
</evidence>
<gene>
    <name evidence="2" type="ORF">PVAND_015614</name>
</gene>